<dbReference type="OrthoDB" id="8684708at2"/>
<dbReference type="InterPro" id="IPR037401">
    <property type="entry name" value="SnoaL-like"/>
</dbReference>
<dbReference type="Pfam" id="PF12680">
    <property type="entry name" value="SnoaL_2"/>
    <property type="match status" value="1"/>
</dbReference>
<dbReference type="RefSeq" id="WP_090550261.1">
    <property type="nucleotide sequence ID" value="NZ_FNSR01000002.1"/>
</dbReference>
<evidence type="ECO:0000259" key="1">
    <source>
        <dbReference type="Pfam" id="PF12680"/>
    </source>
</evidence>
<feature type="domain" description="SnoaL-like" evidence="1">
    <location>
        <begin position="13"/>
        <end position="90"/>
    </location>
</feature>
<name>A0A1H7SVT5_9BURK</name>
<dbReference type="Proteomes" id="UP000199120">
    <property type="component" value="Unassembled WGS sequence"/>
</dbReference>
<sequence>MQDLTHALPDVIAAHIAAHNRPDPDAFIATFAADALLNDAQREFVGHDAIRAWADKEIFGDHVTMQVESAFRHHADIVVHARVDGDFDKSKLPDPVILSYYFSLDAGKIAQLIILLNKSRWHG</sequence>
<dbReference type="InterPro" id="IPR032710">
    <property type="entry name" value="NTF2-like_dom_sf"/>
</dbReference>
<organism evidence="2 3">
    <name type="scientific">Paraburkholderia caballeronis</name>
    <dbReference type="NCBI Taxonomy" id="416943"/>
    <lineage>
        <taxon>Bacteria</taxon>
        <taxon>Pseudomonadati</taxon>
        <taxon>Pseudomonadota</taxon>
        <taxon>Betaproteobacteria</taxon>
        <taxon>Burkholderiales</taxon>
        <taxon>Burkholderiaceae</taxon>
        <taxon>Paraburkholderia</taxon>
    </lineage>
</organism>
<protein>
    <submittedName>
        <fullName evidence="2">SnoaL-like domain-containing protein</fullName>
    </submittedName>
</protein>
<keyword evidence="3" id="KW-1185">Reference proteome</keyword>
<reference evidence="3" key="1">
    <citation type="submission" date="2016-10" db="EMBL/GenBank/DDBJ databases">
        <authorList>
            <person name="Varghese N."/>
            <person name="Submissions S."/>
        </authorList>
    </citation>
    <scope>NUCLEOTIDE SEQUENCE [LARGE SCALE GENOMIC DNA]</scope>
    <source>
        <strain evidence="3">LMG 26416</strain>
    </source>
</reference>
<accession>A0A1H7SVT5</accession>
<evidence type="ECO:0000313" key="2">
    <source>
        <dbReference type="EMBL" id="SEL76703.1"/>
    </source>
</evidence>
<gene>
    <name evidence="2" type="ORF">SAMN05192542_11375</name>
</gene>
<dbReference type="STRING" id="416943.SAMN05445871_5053"/>
<dbReference type="AlphaFoldDB" id="A0A1H7SVT5"/>
<dbReference type="EMBL" id="FOAJ01000013">
    <property type="protein sequence ID" value="SEL76703.1"/>
    <property type="molecule type" value="Genomic_DNA"/>
</dbReference>
<proteinExistence type="predicted"/>
<dbReference type="Gene3D" id="3.10.450.50">
    <property type="match status" value="1"/>
</dbReference>
<evidence type="ECO:0000313" key="3">
    <source>
        <dbReference type="Proteomes" id="UP000199120"/>
    </source>
</evidence>
<dbReference type="SUPFAM" id="SSF54427">
    <property type="entry name" value="NTF2-like"/>
    <property type="match status" value="1"/>
</dbReference>